<dbReference type="AlphaFoldDB" id="A0AA89BVH0"/>
<evidence type="ECO:0000259" key="2">
    <source>
        <dbReference type="Pfam" id="PF05303"/>
    </source>
</evidence>
<dbReference type="GO" id="GO:0005737">
    <property type="term" value="C:cytoplasm"/>
    <property type="evidence" value="ECO:0007669"/>
    <property type="project" value="TreeGrafter"/>
</dbReference>
<gene>
    <name evidence="3" type="ORF">FSP39_011894</name>
</gene>
<name>A0AA89BVH0_PINIB</name>
<keyword evidence="4" id="KW-1185">Reference proteome</keyword>
<dbReference type="PANTHER" id="PTHR12490:SF4">
    <property type="entry name" value="GSK3B-INTERACTING PROTEIN"/>
    <property type="match status" value="1"/>
</dbReference>
<dbReference type="GO" id="GO:0060828">
    <property type="term" value="P:regulation of canonical Wnt signaling pathway"/>
    <property type="evidence" value="ECO:0007669"/>
    <property type="project" value="InterPro"/>
</dbReference>
<dbReference type="GO" id="GO:0051018">
    <property type="term" value="F:protein kinase A binding"/>
    <property type="evidence" value="ECO:0007669"/>
    <property type="project" value="TreeGrafter"/>
</dbReference>
<evidence type="ECO:0000313" key="3">
    <source>
        <dbReference type="EMBL" id="KAK3097663.1"/>
    </source>
</evidence>
<dbReference type="Pfam" id="PF05303">
    <property type="entry name" value="GSKIP_dom"/>
    <property type="match status" value="1"/>
</dbReference>
<dbReference type="InterPro" id="IPR007967">
    <property type="entry name" value="GSKIP_dom"/>
</dbReference>
<evidence type="ECO:0000313" key="4">
    <source>
        <dbReference type="Proteomes" id="UP001186944"/>
    </source>
</evidence>
<dbReference type="Gene3D" id="3.30.2280.10">
    <property type="entry name" value="Hypothetical protein (hspc210)"/>
    <property type="match status" value="1"/>
</dbReference>
<sequence length="132" mass="15254">MENYKSCLSLLMDDPGDEENYSLKIEAEEVVKEVKFAVENVETSQILPKSDQMVYMNIQTKEGNIYCVELSVQGFRVVGRQYDTIDDSKKSQYYETIYALLDKVSPEYRNSFGEALLQKLQGLQKQEEMQPS</sequence>
<comment type="similarity">
    <text evidence="1">Belongs to the GSKIP family.</text>
</comment>
<dbReference type="Proteomes" id="UP001186944">
    <property type="component" value="Unassembled WGS sequence"/>
</dbReference>
<organism evidence="3 4">
    <name type="scientific">Pinctada imbricata</name>
    <name type="common">Atlantic pearl-oyster</name>
    <name type="synonym">Pinctada martensii</name>
    <dbReference type="NCBI Taxonomy" id="66713"/>
    <lineage>
        <taxon>Eukaryota</taxon>
        <taxon>Metazoa</taxon>
        <taxon>Spiralia</taxon>
        <taxon>Lophotrochozoa</taxon>
        <taxon>Mollusca</taxon>
        <taxon>Bivalvia</taxon>
        <taxon>Autobranchia</taxon>
        <taxon>Pteriomorphia</taxon>
        <taxon>Pterioida</taxon>
        <taxon>Pterioidea</taxon>
        <taxon>Pteriidae</taxon>
        <taxon>Pinctada</taxon>
    </lineage>
</organism>
<accession>A0AA89BVH0</accession>
<reference evidence="3" key="1">
    <citation type="submission" date="2019-08" db="EMBL/GenBank/DDBJ databases">
        <title>The improved chromosome-level genome for the pearl oyster Pinctada fucata martensii using PacBio sequencing and Hi-C.</title>
        <authorList>
            <person name="Zheng Z."/>
        </authorList>
    </citation>
    <scope>NUCLEOTIDE SEQUENCE</scope>
    <source>
        <strain evidence="3">ZZ-2019</strain>
        <tissue evidence="3">Adductor muscle</tissue>
    </source>
</reference>
<dbReference type="SUPFAM" id="SSF103107">
    <property type="entry name" value="Hypothetical protein c14orf129, hspc210"/>
    <property type="match status" value="1"/>
</dbReference>
<protein>
    <recommendedName>
        <fullName evidence="2">GSKIP domain-containing protein</fullName>
    </recommendedName>
</protein>
<evidence type="ECO:0000256" key="1">
    <source>
        <dbReference type="ARBA" id="ARBA00009571"/>
    </source>
</evidence>
<comment type="caution">
    <text evidence="3">The sequence shown here is derived from an EMBL/GenBank/DDBJ whole genome shotgun (WGS) entry which is preliminary data.</text>
</comment>
<dbReference type="EMBL" id="VSWD01000007">
    <property type="protein sequence ID" value="KAK3097663.1"/>
    <property type="molecule type" value="Genomic_DNA"/>
</dbReference>
<dbReference type="InterPro" id="IPR023231">
    <property type="entry name" value="GSKIP_dom_sf"/>
</dbReference>
<dbReference type="PANTHER" id="PTHR12490">
    <property type="entry name" value="GSK3B-INTERACTING PROTEIN"/>
    <property type="match status" value="1"/>
</dbReference>
<proteinExistence type="inferred from homology"/>
<feature type="domain" description="GSKIP" evidence="2">
    <location>
        <begin position="24"/>
        <end position="123"/>
    </location>
</feature>
<dbReference type="InterPro" id="IPR037395">
    <property type="entry name" value="GSKIP"/>
</dbReference>
<dbReference type="GO" id="GO:0019207">
    <property type="term" value="F:kinase regulator activity"/>
    <property type="evidence" value="ECO:0007669"/>
    <property type="project" value="TreeGrafter"/>
</dbReference>